<evidence type="ECO:0000259" key="6">
    <source>
        <dbReference type="Pfam" id="PF07167"/>
    </source>
</evidence>
<evidence type="ECO:0000313" key="7">
    <source>
        <dbReference type="EMBL" id="SKA75480.1"/>
    </source>
</evidence>
<feature type="region of interest" description="Disordered" evidence="5">
    <location>
        <begin position="620"/>
        <end position="724"/>
    </location>
</feature>
<dbReference type="Proteomes" id="UP000190460">
    <property type="component" value="Unassembled WGS sequence"/>
</dbReference>
<dbReference type="PANTHER" id="PTHR36837:SF5">
    <property type="entry name" value="POLY-3-HYDROXYBUTYRATE SYNTHASE"/>
    <property type="match status" value="1"/>
</dbReference>
<dbReference type="SUPFAM" id="SSF53474">
    <property type="entry name" value="alpha/beta-Hydrolases"/>
    <property type="match status" value="1"/>
</dbReference>
<name>A0A1T4WDX0_9GAMM</name>
<dbReference type="InterPro" id="IPR010941">
    <property type="entry name" value="PhaC_N"/>
</dbReference>
<dbReference type="EMBL" id="FUYB01000005">
    <property type="protein sequence ID" value="SKA75480.1"/>
    <property type="molecule type" value="Genomic_DNA"/>
</dbReference>
<feature type="compositionally biased region" description="Low complexity" evidence="5">
    <location>
        <begin position="620"/>
        <end position="633"/>
    </location>
</feature>
<protein>
    <submittedName>
        <fullName evidence="7">Polyhydroxyalkanoate synthase</fullName>
    </submittedName>
</protein>
<dbReference type="InterPro" id="IPR029058">
    <property type="entry name" value="AB_hydrolase_fold"/>
</dbReference>
<evidence type="ECO:0000256" key="2">
    <source>
        <dbReference type="ARBA" id="ARBA00022490"/>
    </source>
</evidence>
<dbReference type="GO" id="GO:0005737">
    <property type="term" value="C:cytoplasm"/>
    <property type="evidence" value="ECO:0007669"/>
    <property type="project" value="UniProtKB-SubCell"/>
</dbReference>
<feature type="compositionally biased region" description="Low complexity" evidence="5">
    <location>
        <begin position="655"/>
        <end position="672"/>
    </location>
</feature>
<gene>
    <name evidence="7" type="ORF">SAMN02745130_01533</name>
</gene>
<dbReference type="PANTHER" id="PTHR36837">
    <property type="entry name" value="POLY(3-HYDROXYALKANOATE) POLYMERASE SUBUNIT PHAC"/>
    <property type="match status" value="1"/>
</dbReference>
<dbReference type="STRING" id="92487.SAMN02745130_01533"/>
<dbReference type="AlphaFoldDB" id="A0A1T4WDX0"/>
<dbReference type="RefSeq" id="WP_078922002.1">
    <property type="nucleotide sequence ID" value="NZ_FUYB01000005.1"/>
</dbReference>
<dbReference type="InterPro" id="IPR051321">
    <property type="entry name" value="PHA/PHB_synthase"/>
</dbReference>
<keyword evidence="4" id="KW-0012">Acyltransferase</keyword>
<evidence type="ECO:0000256" key="1">
    <source>
        <dbReference type="ARBA" id="ARBA00004496"/>
    </source>
</evidence>
<sequence>MSENAQNEVNTLGFAAAKELRDNFKQVEEIMAGFAKSYENMKLDPFNLTQAYGDWLKAVSADPQAFMQKNMEYWQKSLELSQQAMMALMGQKPEPVVIPAKGDRRFSHEDWSEKPIFDVIKQSYLLTSQWMRTLVSDVEGLDEHTSERVKFFTERFMDAMSPTNFALTNPAVLEKIKETKGANLVHGLKNMLEDLETGKGELRIRMTDTKAFELGKNVAVTPGKVIFQNRMFQLIQYTPSTEKVLKRPLLVVPPWINKFYIMDLQPKNSLLKWLVDQGHTVFVISWVNPDETYADTGFDSYIKEGVLTAIDAIQYETGESEINAIGYCIGGTLLTSTLAYMKAKGDERIKSATFFTTMINFSEPGELGLFIDDTQVSGLESTMEKTGYLDGSQMAGAFNLLRANDLIWSFYVNNYLLGNDPRPFDLLYWNGDSTRMPAKMHSWYLRNLYLQNDLCKPQALSVDGVPLDVTAIDVPACFVSAVEDHIAPWKSTYMGARLFSGPTRFILGGSGHIAGIINPPAAKKYGYRVSDTLVENAEEWMAATPVSEGSWWPEWDKWVRALNPAEVAARKPGAKLTALEDAPGTYVKVKLGEPVPKLPATVLPKLEAAVTPVIEAQAKPAPAAEASTPTEATQVASNPEAEKQEKPKADKPKAVKAATKATPVAPAVAQPEVKAESAQLEPAKASPVEPIAATQASETSAKPVPAEEKKPAAKKVSKKTPPQA</sequence>
<dbReference type="InterPro" id="IPR010963">
    <property type="entry name" value="PHA_synth_I"/>
</dbReference>
<keyword evidence="8" id="KW-1185">Reference proteome</keyword>
<evidence type="ECO:0000256" key="5">
    <source>
        <dbReference type="SAM" id="MobiDB-lite"/>
    </source>
</evidence>
<keyword evidence="3" id="KW-0808">Transferase</keyword>
<evidence type="ECO:0000256" key="3">
    <source>
        <dbReference type="ARBA" id="ARBA00022679"/>
    </source>
</evidence>
<dbReference type="GO" id="GO:0042619">
    <property type="term" value="P:poly-hydroxybutyrate biosynthetic process"/>
    <property type="evidence" value="ECO:0007669"/>
    <property type="project" value="InterPro"/>
</dbReference>
<reference evidence="7 8" key="1">
    <citation type="submission" date="2017-02" db="EMBL/GenBank/DDBJ databases">
        <authorList>
            <person name="Peterson S.W."/>
        </authorList>
    </citation>
    <scope>NUCLEOTIDE SEQUENCE [LARGE SCALE GENOMIC DNA]</scope>
    <source>
        <strain evidence="7 8">ATCC 49788</strain>
    </source>
</reference>
<dbReference type="NCBIfam" id="TIGR01838">
    <property type="entry name" value="PHA_synth_I"/>
    <property type="match status" value="1"/>
</dbReference>
<proteinExistence type="predicted"/>
<organism evidence="7 8">
    <name type="scientific">Thiothrix eikelboomii</name>
    <dbReference type="NCBI Taxonomy" id="92487"/>
    <lineage>
        <taxon>Bacteria</taxon>
        <taxon>Pseudomonadati</taxon>
        <taxon>Pseudomonadota</taxon>
        <taxon>Gammaproteobacteria</taxon>
        <taxon>Thiotrichales</taxon>
        <taxon>Thiotrichaceae</taxon>
        <taxon>Thiothrix</taxon>
    </lineage>
</organism>
<accession>A0A1T4WDX0</accession>
<evidence type="ECO:0000256" key="4">
    <source>
        <dbReference type="ARBA" id="ARBA00023315"/>
    </source>
</evidence>
<comment type="subcellular location">
    <subcellularLocation>
        <location evidence="1">Cytoplasm</location>
    </subcellularLocation>
</comment>
<evidence type="ECO:0000313" key="8">
    <source>
        <dbReference type="Proteomes" id="UP000190460"/>
    </source>
</evidence>
<dbReference type="Gene3D" id="3.40.50.1820">
    <property type="entry name" value="alpha/beta hydrolase"/>
    <property type="match status" value="1"/>
</dbReference>
<dbReference type="OrthoDB" id="7208816at2"/>
<dbReference type="GO" id="GO:0016746">
    <property type="term" value="F:acyltransferase activity"/>
    <property type="evidence" value="ECO:0007669"/>
    <property type="project" value="UniProtKB-KW"/>
</dbReference>
<feature type="compositionally biased region" description="Basic and acidic residues" evidence="5">
    <location>
        <begin position="640"/>
        <end position="653"/>
    </location>
</feature>
<dbReference type="Pfam" id="PF07167">
    <property type="entry name" value="PhaC_N"/>
    <property type="match status" value="1"/>
</dbReference>
<keyword evidence="2" id="KW-0963">Cytoplasm</keyword>
<feature type="domain" description="Poly-beta-hydroxybutyrate polymerase N-terminal" evidence="6">
    <location>
        <begin position="103"/>
        <end position="274"/>
    </location>
</feature>